<evidence type="ECO:0000313" key="2">
    <source>
        <dbReference type="EMBL" id="PIL45927.1"/>
    </source>
</evidence>
<reference evidence="2 3" key="1">
    <citation type="submission" date="2017-10" db="EMBL/GenBank/DDBJ databases">
        <title>Massilia psychrophilum sp. nov., a novel purple-pigmented bacterium isolated from Tianshan glacier, Xinjiang Municipality, China.</title>
        <authorList>
            <person name="Wang H."/>
        </authorList>
    </citation>
    <scope>NUCLEOTIDE SEQUENCE [LARGE SCALE GENOMIC DNA]</scope>
    <source>
        <strain evidence="2 3">JCM 30074</strain>
    </source>
</reference>
<feature type="compositionally biased region" description="Low complexity" evidence="1">
    <location>
        <begin position="58"/>
        <end position="76"/>
    </location>
</feature>
<accession>A0A2G8TIQ7</accession>
<dbReference type="Proteomes" id="UP000230390">
    <property type="component" value="Unassembled WGS sequence"/>
</dbReference>
<dbReference type="AlphaFoldDB" id="A0A2G8TIQ7"/>
<keyword evidence="3" id="KW-1185">Reference proteome</keyword>
<organism evidence="2 3">
    <name type="scientific">Massilia eurypsychrophila</name>
    <dbReference type="NCBI Taxonomy" id="1485217"/>
    <lineage>
        <taxon>Bacteria</taxon>
        <taxon>Pseudomonadati</taxon>
        <taxon>Pseudomonadota</taxon>
        <taxon>Betaproteobacteria</taxon>
        <taxon>Burkholderiales</taxon>
        <taxon>Oxalobacteraceae</taxon>
        <taxon>Telluria group</taxon>
        <taxon>Massilia</taxon>
    </lineage>
</organism>
<evidence type="ECO:0000313" key="3">
    <source>
        <dbReference type="Proteomes" id="UP000230390"/>
    </source>
</evidence>
<proteinExistence type="predicted"/>
<feature type="compositionally biased region" description="Basic and acidic residues" evidence="1">
    <location>
        <begin position="77"/>
        <end position="86"/>
    </location>
</feature>
<evidence type="ECO:0000256" key="1">
    <source>
        <dbReference type="SAM" id="MobiDB-lite"/>
    </source>
</evidence>
<sequence>MPILACLCWFLHVNHWMEDVMGLRSTVLATAFVFMGGCAQTGSVRPPPQADEIYAPDAGVTSSGASTSGQTNAGSGERSREEVHAEAVEAVRNHKSTLMDELEWFNPFVKGR</sequence>
<feature type="region of interest" description="Disordered" evidence="1">
    <location>
        <begin position="43"/>
        <end position="86"/>
    </location>
</feature>
<protein>
    <submittedName>
        <fullName evidence="2">Uncharacterized protein</fullName>
    </submittedName>
</protein>
<name>A0A2G8TIQ7_9BURK</name>
<gene>
    <name evidence="2" type="ORF">CR105_07710</name>
</gene>
<comment type="caution">
    <text evidence="2">The sequence shown here is derived from an EMBL/GenBank/DDBJ whole genome shotgun (WGS) entry which is preliminary data.</text>
</comment>
<dbReference type="EMBL" id="PDOC01000003">
    <property type="protein sequence ID" value="PIL45927.1"/>
    <property type="molecule type" value="Genomic_DNA"/>
</dbReference>